<accession>A0A7D9LD86</accession>
<organism evidence="1 2">
    <name type="scientific">Paramuricea clavata</name>
    <name type="common">Red gorgonian</name>
    <name type="synonym">Violescent sea-whip</name>
    <dbReference type="NCBI Taxonomy" id="317549"/>
    <lineage>
        <taxon>Eukaryota</taxon>
        <taxon>Metazoa</taxon>
        <taxon>Cnidaria</taxon>
        <taxon>Anthozoa</taxon>
        <taxon>Octocorallia</taxon>
        <taxon>Malacalcyonacea</taxon>
        <taxon>Plexauridae</taxon>
        <taxon>Paramuricea</taxon>
    </lineage>
</organism>
<feature type="non-terminal residue" evidence="1">
    <location>
        <position position="206"/>
    </location>
</feature>
<dbReference type="InterPro" id="IPR013083">
    <property type="entry name" value="Znf_RING/FYVE/PHD"/>
</dbReference>
<dbReference type="EMBL" id="CACRXK020017688">
    <property type="protein sequence ID" value="CAB4031515.1"/>
    <property type="molecule type" value="Genomic_DNA"/>
</dbReference>
<proteinExistence type="predicted"/>
<sequence>MAVALKSVLLVVIILMIKKPCFTNSSSCCYWEASKDSNSFEGTYIYPSLWQYKQERCLVVTRASLLRILLLLAGDVELCPGPMKPQCQACWKTIRRNQISGTCAECKNAFHLKCLKDELRNNKEKFYCNICFVNIADQDAGSPQTVDSNVLCTFMKKRGLKLFHQNVNGIMNKLDQIRLFLCKKDVHIFGISESHTSASINDLELE</sequence>
<keyword evidence="2" id="KW-1185">Reference proteome</keyword>
<dbReference type="OrthoDB" id="7415700at2759"/>
<evidence type="ECO:0000313" key="1">
    <source>
        <dbReference type="EMBL" id="CAB4031515.1"/>
    </source>
</evidence>
<name>A0A7D9LD86_PARCT</name>
<comment type="caution">
    <text evidence="1">The sequence shown here is derived from an EMBL/GenBank/DDBJ whole genome shotgun (WGS) entry which is preliminary data.</text>
</comment>
<gene>
    <name evidence="1" type="ORF">PACLA_8A087265</name>
</gene>
<protein>
    <submittedName>
        <fullName evidence="1">Uncharacterized protein</fullName>
    </submittedName>
</protein>
<dbReference type="InterPro" id="IPR011011">
    <property type="entry name" value="Znf_FYVE_PHD"/>
</dbReference>
<dbReference type="Gene3D" id="3.30.40.10">
    <property type="entry name" value="Zinc/RING finger domain, C3HC4 (zinc finger)"/>
    <property type="match status" value="1"/>
</dbReference>
<evidence type="ECO:0000313" key="2">
    <source>
        <dbReference type="Proteomes" id="UP001152795"/>
    </source>
</evidence>
<dbReference type="AlphaFoldDB" id="A0A7D9LD86"/>
<dbReference type="SUPFAM" id="SSF57903">
    <property type="entry name" value="FYVE/PHD zinc finger"/>
    <property type="match status" value="1"/>
</dbReference>
<dbReference type="Proteomes" id="UP001152795">
    <property type="component" value="Unassembled WGS sequence"/>
</dbReference>
<reference evidence="1" key="1">
    <citation type="submission" date="2020-04" db="EMBL/GenBank/DDBJ databases">
        <authorList>
            <person name="Alioto T."/>
            <person name="Alioto T."/>
            <person name="Gomez Garrido J."/>
        </authorList>
    </citation>
    <scope>NUCLEOTIDE SEQUENCE</scope>
    <source>
        <strain evidence="1">A484AB</strain>
    </source>
</reference>